<protein>
    <submittedName>
        <fullName evidence="4">DUF1778 domain-containing protein</fullName>
    </submittedName>
</protein>
<organism evidence="4 5">
    <name type="scientific">Roseofilum acuticapitatum BLCC-M154</name>
    <dbReference type="NCBI Taxonomy" id="3022444"/>
    <lineage>
        <taxon>Bacteria</taxon>
        <taxon>Bacillati</taxon>
        <taxon>Cyanobacteriota</taxon>
        <taxon>Cyanophyceae</taxon>
        <taxon>Desertifilales</taxon>
        <taxon>Desertifilaceae</taxon>
        <taxon>Roseofilum</taxon>
        <taxon>Roseofilum acuticapitatum</taxon>
    </lineage>
</organism>
<dbReference type="Pfam" id="PF08681">
    <property type="entry name" value="TacA1"/>
    <property type="match status" value="1"/>
</dbReference>
<dbReference type="RefSeq" id="WP_283753697.1">
    <property type="nucleotide sequence ID" value="NZ_JAQOSP010000074.1"/>
</dbReference>
<sequence length="118" mass="12840">MSDSNAIHETTLTLQLNPQYYQLLEEAATLTGLSVSDYIIHHALSSAIAHTALYRSSQSPQPKPDTEPTESPESEPTPDPLAAILDNNTQDLHNLAKGILSTLAWSSSEILQKSQNSK</sequence>
<keyword evidence="5" id="KW-1185">Reference proteome</keyword>
<keyword evidence="1" id="KW-1277">Toxin-antitoxin system</keyword>
<dbReference type="EMBL" id="JAQOSP010000074">
    <property type="protein sequence ID" value="MDJ1169939.1"/>
    <property type="molecule type" value="Genomic_DNA"/>
</dbReference>
<accession>A0ABT7AU35</accession>
<name>A0ABT7AU35_9CYAN</name>
<dbReference type="SUPFAM" id="SSF47598">
    <property type="entry name" value="Ribbon-helix-helix"/>
    <property type="match status" value="1"/>
</dbReference>
<feature type="region of interest" description="Disordered" evidence="3">
    <location>
        <begin position="54"/>
        <end position="84"/>
    </location>
</feature>
<evidence type="ECO:0000313" key="4">
    <source>
        <dbReference type="EMBL" id="MDJ1169939.1"/>
    </source>
</evidence>
<gene>
    <name evidence="4" type="ORF">PMG71_10920</name>
</gene>
<evidence type="ECO:0000256" key="1">
    <source>
        <dbReference type="ARBA" id="ARBA00022649"/>
    </source>
</evidence>
<evidence type="ECO:0000256" key="3">
    <source>
        <dbReference type="SAM" id="MobiDB-lite"/>
    </source>
</evidence>
<proteinExistence type="inferred from homology"/>
<dbReference type="Proteomes" id="UP001235303">
    <property type="component" value="Unassembled WGS sequence"/>
</dbReference>
<dbReference type="InterPro" id="IPR014795">
    <property type="entry name" value="TacA_1-like"/>
</dbReference>
<comment type="similarity">
    <text evidence="2">Belongs to the TacA antitoxin family.</text>
</comment>
<dbReference type="Gene3D" id="1.20.5.780">
    <property type="entry name" value="Single helix bin"/>
    <property type="match status" value="1"/>
</dbReference>
<evidence type="ECO:0000313" key="5">
    <source>
        <dbReference type="Proteomes" id="UP001235303"/>
    </source>
</evidence>
<comment type="caution">
    <text evidence="4">The sequence shown here is derived from an EMBL/GenBank/DDBJ whole genome shotgun (WGS) entry which is preliminary data.</text>
</comment>
<evidence type="ECO:0000256" key="2">
    <source>
        <dbReference type="ARBA" id="ARBA00049988"/>
    </source>
</evidence>
<reference evidence="4 5" key="1">
    <citation type="submission" date="2023-01" db="EMBL/GenBank/DDBJ databases">
        <title>Novel diversity within Roseofilum (Cyanobacteria; Desertifilaceae) from marine benthic mats with descriptions of four novel species.</title>
        <authorList>
            <person name="Wang Y."/>
            <person name="Berthold D.E."/>
            <person name="Hu J."/>
            <person name="Lefler F.W."/>
            <person name="Laughinghouse H.D. IV."/>
        </authorList>
    </citation>
    <scope>NUCLEOTIDE SEQUENCE [LARGE SCALE GENOMIC DNA]</scope>
    <source>
        <strain evidence="4 5">BLCC-M154</strain>
    </source>
</reference>
<dbReference type="InterPro" id="IPR010985">
    <property type="entry name" value="Ribbon_hlx_hlx"/>
</dbReference>